<reference evidence="1 2" key="1">
    <citation type="submission" date="2016-03" db="EMBL/GenBank/DDBJ databases">
        <title>Whole genome sequencing of Grifola frondosa 9006-11.</title>
        <authorList>
            <person name="Min B."/>
            <person name="Park H."/>
            <person name="Kim J.-G."/>
            <person name="Cho H."/>
            <person name="Oh Y.-L."/>
            <person name="Kong W.-S."/>
            <person name="Choi I.-G."/>
        </authorList>
    </citation>
    <scope>NUCLEOTIDE SEQUENCE [LARGE SCALE GENOMIC DNA]</scope>
    <source>
        <strain evidence="1 2">9006-11</strain>
    </source>
</reference>
<keyword evidence="2" id="KW-1185">Reference proteome</keyword>
<accession>A0A1C7LQF9</accession>
<evidence type="ECO:0000313" key="1">
    <source>
        <dbReference type="EMBL" id="OBZ66900.1"/>
    </source>
</evidence>
<organism evidence="1 2">
    <name type="scientific">Grifola frondosa</name>
    <name type="common">Maitake</name>
    <name type="synonym">Polyporus frondosus</name>
    <dbReference type="NCBI Taxonomy" id="5627"/>
    <lineage>
        <taxon>Eukaryota</taxon>
        <taxon>Fungi</taxon>
        <taxon>Dikarya</taxon>
        <taxon>Basidiomycota</taxon>
        <taxon>Agaricomycotina</taxon>
        <taxon>Agaricomycetes</taxon>
        <taxon>Polyporales</taxon>
        <taxon>Grifolaceae</taxon>
        <taxon>Grifola</taxon>
    </lineage>
</organism>
<comment type="caution">
    <text evidence="1">The sequence shown here is derived from an EMBL/GenBank/DDBJ whole genome shotgun (WGS) entry which is preliminary data.</text>
</comment>
<evidence type="ECO:0000313" key="2">
    <source>
        <dbReference type="Proteomes" id="UP000092993"/>
    </source>
</evidence>
<sequence>MPLHSLCRLRRRYHIRRQIPNRLAPTRSGEPTNLERISYAHAAPSVTMGSKELHPAASHIYDSPAFDCD</sequence>
<name>A0A1C7LQF9_GRIFR</name>
<proteinExistence type="predicted"/>
<dbReference type="Proteomes" id="UP000092993">
    <property type="component" value="Unassembled WGS sequence"/>
</dbReference>
<dbReference type="EMBL" id="LUGG01000027">
    <property type="protein sequence ID" value="OBZ66900.1"/>
    <property type="molecule type" value="Genomic_DNA"/>
</dbReference>
<protein>
    <submittedName>
        <fullName evidence="1">Uncharacterized protein</fullName>
    </submittedName>
</protein>
<dbReference type="AlphaFoldDB" id="A0A1C7LQF9"/>
<gene>
    <name evidence="1" type="ORF">A0H81_13237</name>
</gene>